<evidence type="ECO:0000313" key="2">
    <source>
        <dbReference type="Proteomes" id="UP001500630"/>
    </source>
</evidence>
<comment type="caution">
    <text evidence="1">The sequence shown here is derived from an EMBL/GenBank/DDBJ whole genome shotgun (WGS) entry which is preliminary data.</text>
</comment>
<accession>A0ABP7ABP3</accession>
<organism evidence="1 2">
    <name type="scientific">Nonomuraea rosea</name>
    <dbReference type="NCBI Taxonomy" id="638574"/>
    <lineage>
        <taxon>Bacteria</taxon>
        <taxon>Bacillati</taxon>
        <taxon>Actinomycetota</taxon>
        <taxon>Actinomycetes</taxon>
        <taxon>Streptosporangiales</taxon>
        <taxon>Streptosporangiaceae</taxon>
        <taxon>Nonomuraea</taxon>
    </lineage>
</organism>
<sequence>MSPVLNGGDVGQSANIASKSLKGGRTNLLGLCAFEPVLPTHQRDFCHSERHQLGMW</sequence>
<dbReference type="EMBL" id="BAABDQ010000113">
    <property type="protein sequence ID" value="GAA3628544.1"/>
    <property type="molecule type" value="Genomic_DNA"/>
</dbReference>
<reference evidence="2" key="1">
    <citation type="journal article" date="2019" name="Int. J. Syst. Evol. Microbiol.">
        <title>The Global Catalogue of Microorganisms (GCM) 10K type strain sequencing project: providing services to taxonomists for standard genome sequencing and annotation.</title>
        <authorList>
            <consortium name="The Broad Institute Genomics Platform"/>
            <consortium name="The Broad Institute Genome Sequencing Center for Infectious Disease"/>
            <person name="Wu L."/>
            <person name="Ma J."/>
        </authorList>
    </citation>
    <scope>NUCLEOTIDE SEQUENCE [LARGE SCALE GENOMIC DNA]</scope>
    <source>
        <strain evidence="2">JCM 17326</strain>
    </source>
</reference>
<proteinExistence type="predicted"/>
<evidence type="ECO:0000313" key="1">
    <source>
        <dbReference type="EMBL" id="GAA3628544.1"/>
    </source>
</evidence>
<dbReference type="Proteomes" id="UP001500630">
    <property type="component" value="Unassembled WGS sequence"/>
</dbReference>
<keyword evidence="2" id="KW-1185">Reference proteome</keyword>
<name>A0ABP7ABP3_9ACTN</name>
<protein>
    <recommendedName>
        <fullName evidence="3">Transposase</fullName>
    </recommendedName>
</protein>
<evidence type="ECO:0008006" key="3">
    <source>
        <dbReference type="Google" id="ProtNLM"/>
    </source>
</evidence>
<gene>
    <name evidence="1" type="ORF">GCM10022419_136550</name>
</gene>